<evidence type="ECO:0000313" key="2">
    <source>
        <dbReference type="EMBL" id="PON69080.1"/>
    </source>
</evidence>
<name>A0A2P5D6Z5_PARAD</name>
<feature type="non-terminal residue" evidence="2">
    <location>
        <position position="77"/>
    </location>
</feature>
<reference evidence="3" key="1">
    <citation type="submission" date="2016-06" db="EMBL/GenBank/DDBJ databases">
        <title>Parallel loss of symbiosis genes in relatives of nitrogen-fixing non-legume Parasponia.</title>
        <authorList>
            <person name="Van Velzen R."/>
            <person name="Holmer R."/>
            <person name="Bu F."/>
            <person name="Rutten L."/>
            <person name="Van Zeijl A."/>
            <person name="Liu W."/>
            <person name="Santuari L."/>
            <person name="Cao Q."/>
            <person name="Sharma T."/>
            <person name="Shen D."/>
            <person name="Roswanjaya Y."/>
            <person name="Wardhani T."/>
            <person name="Kalhor M.S."/>
            <person name="Jansen J."/>
            <person name="Van den Hoogen J."/>
            <person name="Gungor B."/>
            <person name="Hartog M."/>
            <person name="Hontelez J."/>
            <person name="Verver J."/>
            <person name="Yang W.-C."/>
            <person name="Schijlen E."/>
            <person name="Repin R."/>
            <person name="Schilthuizen M."/>
            <person name="Schranz E."/>
            <person name="Heidstra R."/>
            <person name="Miyata K."/>
            <person name="Fedorova E."/>
            <person name="Kohlen W."/>
            <person name="Bisseling T."/>
            <person name="Smit S."/>
            <person name="Geurts R."/>
        </authorList>
    </citation>
    <scope>NUCLEOTIDE SEQUENCE [LARGE SCALE GENOMIC DNA]</scope>
    <source>
        <strain evidence="3">cv. WU1-14</strain>
    </source>
</reference>
<evidence type="ECO:0000256" key="1">
    <source>
        <dbReference type="SAM" id="MobiDB-lite"/>
    </source>
</evidence>
<proteinExistence type="predicted"/>
<dbReference type="AlphaFoldDB" id="A0A2P5D6Z5"/>
<dbReference type="EMBL" id="JXTB01000058">
    <property type="protein sequence ID" value="PON69080.1"/>
    <property type="molecule type" value="Genomic_DNA"/>
</dbReference>
<organism evidence="2 3">
    <name type="scientific">Parasponia andersonii</name>
    <name type="common">Sponia andersonii</name>
    <dbReference type="NCBI Taxonomy" id="3476"/>
    <lineage>
        <taxon>Eukaryota</taxon>
        <taxon>Viridiplantae</taxon>
        <taxon>Streptophyta</taxon>
        <taxon>Embryophyta</taxon>
        <taxon>Tracheophyta</taxon>
        <taxon>Spermatophyta</taxon>
        <taxon>Magnoliopsida</taxon>
        <taxon>eudicotyledons</taxon>
        <taxon>Gunneridae</taxon>
        <taxon>Pentapetalae</taxon>
        <taxon>rosids</taxon>
        <taxon>fabids</taxon>
        <taxon>Rosales</taxon>
        <taxon>Cannabaceae</taxon>
        <taxon>Parasponia</taxon>
    </lineage>
</organism>
<keyword evidence="3" id="KW-1185">Reference proteome</keyword>
<sequence length="77" mass="8877">MVSSSVTEHKFPTKSIEAVPARDDLWKKEERIKVEKTEKRRGSKTEDGNPRNGSGQANWPNPEGKPSPYYKYWVDLN</sequence>
<protein>
    <submittedName>
        <fullName evidence="2">Uncharacterized protein</fullName>
    </submittedName>
</protein>
<accession>A0A2P5D6Z5</accession>
<gene>
    <name evidence="2" type="ORF">PanWU01x14_091050</name>
</gene>
<evidence type="ECO:0000313" key="3">
    <source>
        <dbReference type="Proteomes" id="UP000237105"/>
    </source>
</evidence>
<feature type="compositionally biased region" description="Basic and acidic residues" evidence="1">
    <location>
        <begin position="20"/>
        <end position="49"/>
    </location>
</feature>
<feature type="region of interest" description="Disordered" evidence="1">
    <location>
        <begin position="1"/>
        <end position="67"/>
    </location>
</feature>
<dbReference type="Proteomes" id="UP000237105">
    <property type="component" value="Unassembled WGS sequence"/>
</dbReference>
<comment type="caution">
    <text evidence="2">The sequence shown here is derived from an EMBL/GenBank/DDBJ whole genome shotgun (WGS) entry which is preliminary data.</text>
</comment>